<reference evidence="6" key="1">
    <citation type="journal article" date="2019" name="Int. J. Syst. Evol. Microbiol.">
        <title>The Global Catalogue of Microorganisms (GCM) 10K type strain sequencing project: providing services to taxonomists for standard genome sequencing and annotation.</title>
        <authorList>
            <consortium name="The Broad Institute Genomics Platform"/>
            <consortium name="The Broad Institute Genome Sequencing Center for Infectious Disease"/>
            <person name="Wu L."/>
            <person name="Ma J."/>
        </authorList>
    </citation>
    <scope>NUCLEOTIDE SEQUENCE [LARGE SCALE GENOMIC DNA]</scope>
    <source>
        <strain evidence="6">JCM 3369</strain>
    </source>
</reference>
<feature type="transmembrane region" description="Helical" evidence="3">
    <location>
        <begin position="227"/>
        <end position="246"/>
    </location>
</feature>
<dbReference type="Proteomes" id="UP001596380">
    <property type="component" value="Unassembled WGS sequence"/>
</dbReference>
<dbReference type="InterPro" id="IPR000620">
    <property type="entry name" value="EamA_dom"/>
</dbReference>
<dbReference type="Pfam" id="PF00892">
    <property type="entry name" value="EamA"/>
    <property type="match status" value="2"/>
</dbReference>
<feature type="transmembrane region" description="Helical" evidence="3">
    <location>
        <begin position="62"/>
        <end position="81"/>
    </location>
</feature>
<dbReference type="InterPro" id="IPR037185">
    <property type="entry name" value="EmrE-like"/>
</dbReference>
<organism evidence="5 6">
    <name type="scientific">Actinomadura yumaensis</name>
    <dbReference type="NCBI Taxonomy" id="111807"/>
    <lineage>
        <taxon>Bacteria</taxon>
        <taxon>Bacillati</taxon>
        <taxon>Actinomycetota</taxon>
        <taxon>Actinomycetes</taxon>
        <taxon>Streptosporangiales</taxon>
        <taxon>Thermomonosporaceae</taxon>
        <taxon>Actinomadura</taxon>
    </lineage>
</organism>
<feature type="transmembrane region" description="Helical" evidence="3">
    <location>
        <begin position="31"/>
        <end position="50"/>
    </location>
</feature>
<feature type="domain" description="EamA" evidence="4">
    <location>
        <begin position="204"/>
        <end position="330"/>
    </location>
</feature>
<name>A0ABW2CZ58_9ACTN</name>
<feature type="transmembrane region" description="Helical" evidence="3">
    <location>
        <begin position="6"/>
        <end position="24"/>
    </location>
</feature>
<protein>
    <submittedName>
        <fullName evidence="5">EamA family transporter</fullName>
    </submittedName>
</protein>
<feature type="compositionally biased region" description="Gly residues" evidence="2">
    <location>
        <begin position="152"/>
        <end position="162"/>
    </location>
</feature>
<feature type="transmembrane region" description="Helical" evidence="3">
    <location>
        <begin position="284"/>
        <end position="304"/>
    </location>
</feature>
<evidence type="ECO:0000256" key="1">
    <source>
        <dbReference type="ARBA" id="ARBA00007362"/>
    </source>
</evidence>
<feature type="transmembrane region" description="Helical" evidence="3">
    <location>
        <begin position="258"/>
        <end position="278"/>
    </location>
</feature>
<feature type="transmembrane region" description="Helical" evidence="3">
    <location>
        <begin position="311"/>
        <end position="331"/>
    </location>
</feature>
<dbReference type="RefSeq" id="WP_378064180.1">
    <property type="nucleotide sequence ID" value="NZ_JBHSXS010000071.1"/>
</dbReference>
<feature type="domain" description="EamA" evidence="4">
    <location>
        <begin position="1"/>
        <end position="132"/>
    </location>
</feature>
<evidence type="ECO:0000313" key="5">
    <source>
        <dbReference type="EMBL" id="MFC6887147.1"/>
    </source>
</evidence>
<feature type="transmembrane region" description="Helical" evidence="3">
    <location>
        <begin position="115"/>
        <end position="131"/>
    </location>
</feature>
<feature type="transmembrane region" description="Helical" evidence="3">
    <location>
        <begin position="88"/>
        <end position="109"/>
    </location>
</feature>
<dbReference type="EMBL" id="JBHSXS010000071">
    <property type="protein sequence ID" value="MFC6887147.1"/>
    <property type="molecule type" value="Genomic_DNA"/>
</dbReference>
<proteinExistence type="inferred from homology"/>
<feature type="region of interest" description="Disordered" evidence="2">
    <location>
        <begin position="139"/>
        <end position="191"/>
    </location>
</feature>
<gene>
    <name evidence="5" type="ORF">ACFQKB_45815</name>
</gene>
<dbReference type="SUPFAM" id="SSF103481">
    <property type="entry name" value="Multidrug resistance efflux transporter EmrE"/>
    <property type="match status" value="2"/>
</dbReference>
<feature type="transmembrane region" description="Helical" evidence="3">
    <location>
        <begin position="204"/>
        <end position="221"/>
    </location>
</feature>
<dbReference type="Gene3D" id="1.10.3730.20">
    <property type="match status" value="1"/>
</dbReference>
<evidence type="ECO:0000313" key="6">
    <source>
        <dbReference type="Proteomes" id="UP001596380"/>
    </source>
</evidence>
<evidence type="ECO:0000259" key="4">
    <source>
        <dbReference type="Pfam" id="PF00892"/>
    </source>
</evidence>
<keyword evidence="3" id="KW-1133">Transmembrane helix</keyword>
<keyword evidence="6" id="KW-1185">Reference proteome</keyword>
<keyword evidence="3" id="KW-0812">Transmembrane</keyword>
<evidence type="ECO:0000256" key="3">
    <source>
        <dbReference type="SAM" id="Phobius"/>
    </source>
</evidence>
<sequence>MGVALALASAVFYGVADFAGGLLARRAHFAAVALVGQVGGLMLTLCVAPWVPASAGAADLGWGALSGVGTGVGMVFLYRGLSRGAMSVVVPVSAVSGVALPVAVGVVLLGDRPSVPAWVGIAVTVPALWLVSRSGSSADSAAGAVPDPGPGSTPGAGAGAGTSPGARTAAGGGSGSGRADSGSGTGSGSGRVGSGWGGAVSGDALVAGVGIALQYLALAQAGPDAGIWPVAAGRVAAIVTVLPLVAGRRRVRLPPVRTVVAAGFTGAVAACALVFYLLAVREQLAVVAIVLSSLYPAIPVLLGVTVLRERIAVAQAVGLAGAAAAIGLLTVG</sequence>
<comment type="caution">
    <text evidence="5">The sequence shown here is derived from an EMBL/GenBank/DDBJ whole genome shotgun (WGS) entry which is preliminary data.</text>
</comment>
<evidence type="ECO:0000256" key="2">
    <source>
        <dbReference type="SAM" id="MobiDB-lite"/>
    </source>
</evidence>
<accession>A0ABW2CZ58</accession>
<keyword evidence="3" id="KW-0472">Membrane</keyword>
<comment type="similarity">
    <text evidence="1">Belongs to the EamA transporter family.</text>
</comment>